<proteinExistence type="predicted"/>
<keyword evidence="2" id="KW-0560">Oxidoreductase</keyword>
<dbReference type="EMBL" id="JAFKCU010000003">
    <property type="protein sequence ID" value="MBN7816633.1"/>
    <property type="molecule type" value="Genomic_DNA"/>
</dbReference>
<organism evidence="2 3">
    <name type="scientific">Algoriphagus pacificus</name>
    <dbReference type="NCBI Taxonomy" id="2811234"/>
    <lineage>
        <taxon>Bacteria</taxon>
        <taxon>Pseudomonadati</taxon>
        <taxon>Bacteroidota</taxon>
        <taxon>Cytophagia</taxon>
        <taxon>Cytophagales</taxon>
        <taxon>Cyclobacteriaceae</taxon>
        <taxon>Algoriphagus</taxon>
    </lineage>
</organism>
<dbReference type="Gene3D" id="3.30.70.100">
    <property type="match status" value="1"/>
</dbReference>
<keyword evidence="2" id="KW-0503">Monooxygenase</keyword>
<reference evidence="2 3" key="1">
    <citation type="submission" date="2021-03" db="EMBL/GenBank/DDBJ databases">
        <title>novel species isolated from a fishpond in China.</title>
        <authorList>
            <person name="Lu H."/>
            <person name="Cai Z."/>
        </authorList>
    </citation>
    <scope>NUCLEOTIDE SEQUENCE [LARGE SCALE GENOMIC DNA]</scope>
    <source>
        <strain evidence="2 3">YJ13C</strain>
    </source>
</reference>
<evidence type="ECO:0000259" key="1">
    <source>
        <dbReference type="Pfam" id="PF03992"/>
    </source>
</evidence>
<evidence type="ECO:0000313" key="2">
    <source>
        <dbReference type="EMBL" id="MBN7816633.1"/>
    </source>
</evidence>
<feature type="domain" description="ABM" evidence="1">
    <location>
        <begin position="4"/>
        <end position="69"/>
    </location>
</feature>
<accession>A0ABS3CHQ9</accession>
<comment type="caution">
    <text evidence="2">The sequence shown here is derived from an EMBL/GenBank/DDBJ whole genome shotgun (WGS) entry which is preliminary data.</text>
</comment>
<evidence type="ECO:0000313" key="3">
    <source>
        <dbReference type="Proteomes" id="UP000664480"/>
    </source>
</evidence>
<dbReference type="Proteomes" id="UP000664480">
    <property type="component" value="Unassembled WGS sequence"/>
</dbReference>
<dbReference type="InterPro" id="IPR011008">
    <property type="entry name" value="Dimeric_a/b-barrel"/>
</dbReference>
<dbReference type="GO" id="GO:0004497">
    <property type="term" value="F:monooxygenase activity"/>
    <property type="evidence" value="ECO:0007669"/>
    <property type="project" value="UniProtKB-KW"/>
</dbReference>
<protein>
    <submittedName>
        <fullName evidence="2">Antibiotic biosynthesis monooxygenase</fullName>
    </submittedName>
</protein>
<dbReference type="Pfam" id="PF03992">
    <property type="entry name" value="ABM"/>
    <property type="match status" value="1"/>
</dbReference>
<name>A0ABS3CHQ9_9BACT</name>
<dbReference type="InterPro" id="IPR007138">
    <property type="entry name" value="ABM_dom"/>
</dbReference>
<dbReference type="SUPFAM" id="SSF54909">
    <property type="entry name" value="Dimeric alpha+beta barrel"/>
    <property type="match status" value="1"/>
</dbReference>
<dbReference type="RefSeq" id="WP_206587306.1">
    <property type="nucleotide sequence ID" value="NZ_JAFKCU010000003.1"/>
</dbReference>
<sequence length="114" mass="12600">MNKIHLIAKFEIHPGKEEAFKNLIPQCIEKVKANETGAERYEWYFNPEGTVCNVLETYSDSNAVLAHMGNVGGLLGELTSISDFSGEIYGSLSDELKAAIAPLPANKYVFYKSL</sequence>
<keyword evidence="3" id="KW-1185">Reference proteome</keyword>
<gene>
    <name evidence="2" type="ORF">J0A69_14385</name>
</gene>